<dbReference type="GO" id="GO:0005829">
    <property type="term" value="C:cytosol"/>
    <property type="evidence" value="ECO:0007669"/>
    <property type="project" value="TreeGrafter"/>
</dbReference>
<evidence type="ECO:0000256" key="2">
    <source>
        <dbReference type="ARBA" id="ARBA00023295"/>
    </source>
</evidence>
<dbReference type="GO" id="GO:0008477">
    <property type="term" value="F:purine nucleosidase activity"/>
    <property type="evidence" value="ECO:0007669"/>
    <property type="project" value="TreeGrafter"/>
</dbReference>
<evidence type="ECO:0000256" key="1">
    <source>
        <dbReference type="ARBA" id="ARBA00022801"/>
    </source>
</evidence>
<gene>
    <name evidence="4" type="ORF">H0486_03940</name>
</gene>
<dbReference type="AlphaFoldDB" id="A0A839JWH1"/>
<dbReference type="PANTHER" id="PTHR12304">
    <property type="entry name" value="INOSINE-URIDINE PREFERRING NUCLEOSIDE HYDROLASE"/>
    <property type="match status" value="1"/>
</dbReference>
<protein>
    <submittedName>
        <fullName evidence="4">Nucleoside hydrolase</fullName>
    </submittedName>
</protein>
<dbReference type="SUPFAM" id="SSF53590">
    <property type="entry name" value="Nucleoside hydrolase"/>
    <property type="match status" value="1"/>
</dbReference>
<name>A0A839JWH1_9FIRM</name>
<dbReference type="EMBL" id="JACEGA010000001">
    <property type="protein sequence ID" value="MBB2182025.1"/>
    <property type="molecule type" value="Genomic_DNA"/>
</dbReference>
<dbReference type="InterPro" id="IPR036452">
    <property type="entry name" value="Ribo_hydro-like"/>
</dbReference>
<feature type="domain" description="Inosine/uridine-preferring nucleoside hydrolase" evidence="3">
    <location>
        <begin position="15"/>
        <end position="261"/>
    </location>
</feature>
<reference evidence="4 5" key="1">
    <citation type="submission" date="2020-07" db="EMBL/GenBank/DDBJ databases">
        <title>Characterization and genome sequencing of isolate MD1, a novel member within the family Lachnospiraceae.</title>
        <authorList>
            <person name="Rettenmaier R."/>
            <person name="Di Bello L."/>
            <person name="Zinser C."/>
            <person name="Scheitz K."/>
            <person name="Liebl W."/>
            <person name="Zverlov V."/>
        </authorList>
    </citation>
    <scope>NUCLEOTIDE SEQUENCE [LARGE SCALE GENOMIC DNA]</scope>
    <source>
        <strain evidence="4 5">MD1</strain>
    </source>
</reference>
<dbReference type="Proteomes" id="UP000574276">
    <property type="component" value="Unassembled WGS sequence"/>
</dbReference>
<sequence>MNYQFKVPDKKKIRVILDTDAACEADDQYAIVHALMTPRFIVRGIIAEQFNSYGGETSVEKSYQEIEHILKLMNLSDTIPVKRGAFRPLKSEEDTPESEGAKFIVEEAMRDVEEPLYVLCQGAITNMALALKHQPEIAERLTCIWIGGGSYPKGGWEFNLCNDYHAANVVFKSKLQLWQVPMDCYTQMQVGYAELEQKVRPYGEIGKYLFEEMQQYANSDMAFWTIGESWALGDSPAIGLAMNPGCGRSEERNAPTVDKEGHYYESNSNRKIKVFHEIDSRFILEDFFAKLYLNYKE</sequence>
<keyword evidence="2" id="KW-0326">Glycosidase</keyword>
<dbReference type="PANTHER" id="PTHR12304:SF4">
    <property type="entry name" value="URIDINE NUCLEOSIDASE"/>
    <property type="match status" value="1"/>
</dbReference>
<dbReference type="Gene3D" id="3.90.245.10">
    <property type="entry name" value="Ribonucleoside hydrolase-like"/>
    <property type="match status" value="1"/>
</dbReference>
<dbReference type="Pfam" id="PF01156">
    <property type="entry name" value="IU_nuc_hydro"/>
    <property type="match status" value="1"/>
</dbReference>
<keyword evidence="1 4" id="KW-0378">Hydrolase</keyword>
<evidence type="ECO:0000259" key="3">
    <source>
        <dbReference type="Pfam" id="PF01156"/>
    </source>
</evidence>
<comment type="caution">
    <text evidence="4">The sequence shown here is derived from an EMBL/GenBank/DDBJ whole genome shotgun (WGS) entry which is preliminary data.</text>
</comment>
<evidence type="ECO:0000313" key="4">
    <source>
        <dbReference type="EMBL" id="MBB2182025.1"/>
    </source>
</evidence>
<dbReference type="InterPro" id="IPR023186">
    <property type="entry name" value="IUNH"/>
</dbReference>
<dbReference type="RefSeq" id="WP_228351760.1">
    <property type="nucleotide sequence ID" value="NZ_JACEGA010000001.1"/>
</dbReference>
<dbReference type="InterPro" id="IPR001910">
    <property type="entry name" value="Inosine/uridine_hydrolase_dom"/>
</dbReference>
<proteinExistence type="predicted"/>
<evidence type="ECO:0000313" key="5">
    <source>
        <dbReference type="Proteomes" id="UP000574276"/>
    </source>
</evidence>
<organism evidence="4 5">
    <name type="scientific">Variimorphobacter saccharofermentans</name>
    <dbReference type="NCBI Taxonomy" id="2755051"/>
    <lineage>
        <taxon>Bacteria</taxon>
        <taxon>Bacillati</taxon>
        <taxon>Bacillota</taxon>
        <taxon>Clostridia</taxon>
        <taxon>Lachnospirales</taxon>
        <taxon>Lachnospiraceae</taxon>
        <taxon>Variimorphobacter</taxon>
    </lineage>
</organism>
<dbReference type="GO" id="GO:0006152">
    <property type="term" value="P:purine nucleoside catabolic process"/>
    <property type="evidence" value="ECO:0007669"/>
    <property type="project" value="TreeGrafter"/>
</dbReference>
<keyword evidence="5" id="KW-1185">Reference proteome</keyword>
<accession>A0A839JWH1</accession>